<gene>
    <name evidence="1" type="ORF">AFUS01_LOCUS23685</name>
</gene>
<dbReference type="AlphaFoldDB" id="A0A8J2KA33"/>
<reference evidence="1" key="1">
    <citation type="submission" date="2021-06" db="EMBL/GenBank/DDBJ databases">
        <authorList>
            <person name="Hodson N. C."/>
            <person name="Mongue J. A."/>
            <person name="Jaron S. K."/>
        </authorList>
    </citation>
    <scope>NUCLEOTIDE SEQUENCE</scope>
</reference>
<comment type="caution">
    <text evidence="1">The sequence shown here is derived from an EMBL/GenBank/DDBJ whole genome shotgun (WGS) entry which is preliminary data.</text>
</comment>
<dbReference type="EMBL" id="CAJVCH010287554">
    <property type="protein sequence ID" value="CAG7785033.1"/>
    <property type="molecule type" value="Genomic_DNA"/>
</dbReference>
<evidence type="ECO:0000313" key="1">
    <source>
        <dbReference type="EMBL" id="CAG7785033.1"/>
    </source>
</evidence>
<organism evidence="1 2">
    <name type="scientific">Allacma fusca</name>
    <dbReference type="NCBI Taxonomy" id="39272"/>
    <lineage>
        <taxon>Eukaryota</taxon>
        <taxon>Metazoa</taxon>
        <taxon>Ecdysozoa</taxon>
        <taxon>Arthropoda</taxon>
        <taxon>Hexapoda</taxon>
        <taxon>Collembola</taxon>
        <taxon>Symphypleona</taxon>
        <taxon>Sminthuridae</taxon>
        <taxon>Allacma</taxon>
    </lineage>
</organism>
<sequence>IYKNNFKCLACLGIQAGLLKRQQSPGLRKLYWLPNELGNLGTLRTLHTAYKTGGPDWRNLT</sequence>
<evidence type="ECO:0000313" key="2">
    <source>
        <dbReference type="Proteomes" id="UP000708208"/>
    </source>
</evidence>
<proteinExistence type="predicted"/>
<accession>A0A8J2KA33</accession>
<name>A0A8J2KA33_9HEXA</name>
<keyword evidence="2" id="KW-1185">Reference proteome</keyword>
<dbReference type="Proteomes" id="UP000708208">
    <property type="component" value="Unassembled WGS sequence"/>
</dbReference>
<feature type="non-terminal residue" evidence="1">
    <location>
        <position position="1"/>
    </location>
</feature>
<protein>
    <submittedName>
        <fullName evidence="1">Uncharacterized protein</fullName>
    </submittedName>
</protein>